<evidence type="ECO:0000313" key="1">
    <source>
        <dbReference type="EMBL" id="MBD9700286.1"/>
    </source>
</evidence>
<dbReference type="RefSeq" id="WP_102508467.1">
    <property type="nucleotide sequence ID" value="NZ_JACZDF010000008.1"/>
</dbReference>
<comment type="caution">
    <text evidence="1">The sequence shown here is derived from an EMBL/GenBank/DDBJ whole genome shotgun (WGS) entry which is preliminary data.</text>
</comment>
<proteinExistence type="predicted"/>
<name>A0ABR9DV78_9MICO</name>
<evidence type="ECO:0000313" key="2">
    <source>
        <dbReference type="Proteomes" id="UP000642107"/>
    </source>
</evidence>
<reference evidence="1 2" key="1">
    <citation type="submission" date="2020-09" db="EMBL/GenBank/DDBJ databases">
        <title>Flavimobilis rhizosphaerae sp. nov., isolated from rhizosphere soil of Spartina alterniflora.</title>
        <authorList>
            <person name="Hanqin C."/>
        </authorList>
    </citation>
    <scope>NUCLEOTIDE SEQUENCE [LARGE SCALE GENOMIC DNA]</scope>
    <source>
        <strain evidence="1 2">GY 10621</strain>
    </source>
</reference>
<gene>
    <name evidence="1" type="ORF">IGS67_12435</name>
</gene>
<keyword evidence="2" id="KW-1185">Reference proteome</keyword>
<sequence>MTSSTTDNREALRDRLQRAGYYPELVLDIVEGAVVGESIRESLVHVETTFATNEVHRHVTVLVLTPTRLVSVHVDDQPADAEHAVASAIATSEVLPLSAVRSVVTTHVVVSPADHVPGEPPSEVTIAVGWGAVNRVELEPAGCGDPGCDADHGLTGTMSPDDVVLRVSAQAEGVAAVREALAFARALAAATGQHG</sequence>
<dbReference type="InterPro" id="IPR046040">
    <property type="entry name" value="DUF5998"/>
</dbReference>
<accession>A0ABR9DV78</accession>
<dbReference type="Pfam" id="PF19461">
    <property type="entry name" value="DUF5998"/>
    <property type="match status" value="1"/>
</dbReference>
<protein>
    <submittedName>
        <fullName evidence="1">Phosphodiesterase</fullName>
    </submittedName>
</protein>
<dbReference type="EMBL" id="JACZDF010000008">
    <property type="protein sequence ID" value="MBD9700286.1"/>
    <property type="molecule type" value="Genomic_DNA"/>
</dbReference>
<dbReference type="Proteomes" id="UP000642107">
    <property type="component" value="Unassembled WGS sequence"/>
</dbReference>
<organism evidence="1 2">
    <name type="scientific">Flavimobilis rhizosphaerae</name>
    <dbReference type="NCBI Taxonomy" id="2775421"/>
    <lineage>
        <taxon>Bacteria</taxon>
        <taxon>Bacillati</taxon>
        <taxon>Actinomycetota</taxon>
        <taxon>Actinomycetes</taxon>
        <taxon>Micrococcales</taxon>
        <taxon>Jonesiaceae</taxon>
        <taxon>Flavimobilis</taxon>
    </lineage>
</organism>